<evidence type="ECO:0000256" key="2">
    <source>
        <dbReference type="ARBA" id="ARBA00022490"/>
    </source>
</evidence>
<evidence type="ECO:0000256" key="8">
    <source>
        <dbReference type="PROSITE-ProRule" id="PRU00169"/>
    </source>
</evidence>
<name>A0ABU8FGP3_9BACI</name>
<comment type="caution">
    <text evidence="12">The sequence shown here is derived from an EMBL/GenBank/DDBJ whole genome shotgun (WGS) entry which is preliminary data.</text>
</comment>
<evidence type="ECO:0000259" key="11">
    <source>
        <dbReference type="PROSITE" id="PS51755"/>
    </source>
</evidence>
<dbReference type="PROSITE" id="PS50110">
    <property type="entry name" value="RESPONSE_REGULATORY"/>
    <property type="match status" value="1"/>
</dbReference>
<keyword evidence="2" id="KW-0963">Cytoplasm</keyword>
<dbReference type="SMART" id="SM00862">
    <property type="entry name" value="Trans_reg_C"/>
    <property type="match status" value="1"/>
</dbReference>
<dbReference type="PANTHER" id="PTHR48111:SF31">
    <property type="entry name" value="TRANSCRIPTIONAL REGULATORY PROTEIN YXDJ"/>
    <property type="match status" value="1"/>
</dbReference>
<dbReference type="PROSITE" id="PS51755">
    <property type="entry name" value="OMPR_PHOB"/>
    <property type="match status" value="1"/>
</dbReference>
<keyword evidence="4" id="KW-0902">Two-component regulatory system</keyword>
<dbReference type="InterPro" id="IPR036388">
    <property type="entry name" value="WH-like_DNA-bd_sf"/>
</dbReference>
<keyword evidence="7" id="KW-0804">Transcription</keyword>
<protein>
    <submittedName>
        <fullName evidence="12">Response regulator transcription factor</fullName>
    </submittedName>
</protein>
<feature type="domain" description="OmpR/PhoB-type" evidence="11">
    <location>
        <begin position="129"/>
        <end position="227"/>
    </location>
</feature>
<dbReference type="Pfam" id="PF00072">
    <property type="entry name" value="Response_reg"/>
    <property type="match status" value="1"/>
</dbReference>
<evidence type="ECO:0000256" key="4">
    <source>
        <dbReference type="ARBA" id="ARBA00023012"/>
    </source>
</evidence>
<dbReference type="SMART" id="SM00448">
    <property type="entry name" value="REC"/>
    <property type="match status" value="1"/>
</dbReference>
<dbReference type="Gene3D" id="3.40.50.2300">
    <property type="match status" value="1"/>
</dbReference>
<dbReference type="InterPro" id="IPR011006">
    <property type="entry name" value="CheY-like_superfamily"/>
</dbReference>
<dbReference type="EMBL" id="JBAWSX010000004">
    <property type="protein sequence ID" value="MEI4801648.1"/>
    <property type="molecule type" value="Genomic_DNA"/>
</dbReference>
<dbReference type="InterPro" id="IPR039420">
    <property type="entry name" value="WalR-like"/>
</dbReference>
<proteinExistence type="predicted"/>
<keyword evidence="5" id="KW-0805">Transcription regulation</keyword>
<dbReference type="RefSeq" id="WP_336472306.1">
    <property type="nucleotide sequence ID" value="NZ_JBAWSX010000004.1"/>
</dbReference>
<dbReference type="SUPFAM" id="SSF46894">
    <property type="entry name" value="C-terminal effector domain of the bipartite response regulators"/>
    <property type="match status" value="1"/>
</dbReference>
<feature type="DNA-binding region" description="OmpR/PhoB-type" evidence="9">
    <location>
        <begin position="129"/>
        <end position="227"/>
    </location>
</feature>
<evidence type="ECO:0000256" key="6">
    <source>
        <dbReference type="ARBA" id="ARBA00023125"/>
    </source>
</evidence>
<keyword evidence="13" id="KW-1185">Reference proteome</keyword>
<dbReference type="Gene3D" id="1.10.10.10">
    <property type="entry name" value="Winged helix-like DNA-binding domain superfamily/Winged helix DNA-binding domain"/>
    <property type="match status" value="1"/>
</dbReference>
<evidence type="ECO:0000256" key="5">
    <source>
        <dbReference type="ARBA" id="ARBA00023015"/>
    </source>
</evidence>
<organism evidence="12 13">
    <name type="scientific">Bacillus bruguierae</name>
    <dbReference type="NCBI Taxonomy" id="3127667"/>
    <lineage>
        <taxon>Bacteria</taxon>
        <taxon>Bacillati</taxon>
        <taxon>Bacillota</taxon>
        <taxon>Bacilli</taxon>
        <taxon>Bacillales</taxon>
        <taxon>Bacillaceae</taxon>
        <taxon>Bacillus</taxon>
    </lineage>
</organism>
<dbReference type="Gene3D" id="6.10.250.690">
    <property type="match status" value="1"/>
</dbReference>
<dbReference type="Pfam" id="PF00486">
    <property type="entry name" value="Trans_reg_C"/>
    <property type="match status" value="1"/>
</dbReference>
<dbReference type="PANTHER" id="PTHR48111">
    <property type="entry name" value="REGULATOR OF RPOS"/>
    <property type="match status" value="1"/>
</dbReference>
<dbReference type="Proteomes" id="UP001372526">
    <property type="component" value="Unassembled WGS sequence"/>
</dbReference>
<gene>
    <name evidence="12" type="ORF">WAZ07_09955</name>
</gene>
<keyword evidence="3 8" id="KW-0597">Phosphoprotein</keyword>
<feature type="domain" description="Response regulatory" evidence="10">
    <location>
        <begin position="3"/>
        <end position="116"/>
    </location>
</feature>
<reference evidence="12 13" key="1">
    <citation type="submission" date="2024-01" db="EMBL/GenBank/DDBJ databases">
        <title>Seven novel Bacillus-like species.</title>
        <authorList>
            <person name="Liu G."/>
        </authorList>
    </citation>
    <scope>NUCLEOTIDE SEQUENCE [LARGE SCALE GENOMIC DNA]</scope>
    <source>
        <strain evidence="12 13">FJAT-51639</strain>
    </source>
</reference>
<dbReference type="InterPro" id="IPR001789">
    <property type="entry name" value="Sig_transdc_resp-reg_receiver"/>
</dbReference>
<dbReference type="CDD" id="cd00383">
    <property type="entry name" value="trans_reg_C"/>
    <property type="match status" value="1"/>
</dbReference>
<comment type="subcellular location">
    <subcellularLocation>
        <location evidence="1">Cytoplasm</location>
    </subcellularLocation>
</comment>
<evidence type="ECO:0000256" key="9">
    <source>
        <dbReference type="PROSITE-ProRule" id="PRU01091"/>
    </source>
</evidence>
<evidence type="ECO:0000259" key="10">
    <source>
        <dbReference type="PROSITE" id="PS50110"/>
    </source>
</evidence>
<evidence type="ECO:0000256" key="3">
    <source>
        <dbReference type="ARBA" id="ARBA00022553"/>
    </source>
</evidence>
<accession>A0ABU8FGP3</accession>
<evidence type="ECO:0000313" key="12">
    <source>
        <dbReference type="EMBL" id="MEI4801648.1"/>
    </source>
</evidence>
<dbReference type="InterPro" id="IPR001867">
    <property type="entry name" value="OmpR/PhoB-type_DNA-bd"/>
</dbReference>
<evidence type="ECO:0000256" key="7">
    <source>
        <dbReference type="ARBA" id="ARBA00023163"/>
    </source>
</evidence>
<dbReference type="SUPFAM" id="SSF52172">
    <property type="entry name" value="CheY-like"/>
    <property type="match status" value="1"/>
</dbReference>
<keyword evidence="6 9" id="KW-0238">DNA-binding</keyword>
<sequence>MHHIMIVEDDRKIAELLQSHIKKYGYQGTIITDFDTILNTFQELQPHLVLLDVNLPSFDGYYWCRQIRAISTCPIIFISARSGEMDQVMALEYGADDYITKPFHYEVIIAKIRSQLRRAYGDYAPKVEERTVEQAGLILYPERLELTLKGKMVSLTKKEAILLEILLQRYPRVVSREAILDKIWDDYTYVDDNTLSVNITRMRKKLTELGIQDALETVRGAGYRLHITWDDEALK</sequence>
<dbReference type="InterPro" id="IPR016032">
    <property type="entry name" value="Sig_transdc_resp-reg_C-effctor"/>
</dbReference>
<feature type="modified residue" description="4-aspartylphosphate" evidence="8">
    <location>
        <position position="52"/>
    </location>
</feature>
<evidence type="ECO:0000256" key="1">
    <source>
        <dbReference type="ARBA" id="ARBA00004496"/>
    </source>
</evidence>
<dbReference type="CDD" id="cd18159">
    <property type="entry name" value="REC_OmpR_NsrR-like"/>
    <property type="match status" value="1"/>
</dbReference>
<evidence type="ECO:0000313" key="13">
    <source>
        <dbReference type="Proteomes" id="UP001372526"/>
    </source>
</evidence>